<dbReference type="EMBL" id="CADIJQ010000001">
    <property type="protein sequence ID" value="CAB3663035.1"/>
    <property type="molecule type" value="Genomic_DNA"/>
</dbReference>
<evidence type="ECO:0000313" key="2">
    <source>
        <dbReference type="EMBL" id="CAB3663035.1"/>
    </source>
</evidence>
<evidence type="ECO:0000259" key="1">
    <source>
        <dbReference type="Pfam" id="PF19975"/>
    </source>
</evidence>
<accession>A0A6S6Z8P5</accession>
<reference evidence="2 3" key="1">
    <citation type="submission" date="2020-04" db="EMBL/GenBank/DDBJ databases">
        <authorList>
            <person name="De Canck E."/>
        </authorList>
    </citation>
    <scope>NUCLEOTIDE SEQUENCE [LARGE SCALE GENOMIC DNA]</scope>
    <source>
        <strain evidence="2 3">LMG 3441</strain>
    </source>
</reference>
<organism evidence="2 3">
    <name type="scientific">Achromobacter kerstersii</name>
    <dbReference type="NCBI Taxonomy" id="1353890"/>
    <lineage>
        <taxon>Bacteria</taxon>
        <taxon>Pseudomonadati</taxon>
        <taxon>Pseudomonadota</taxon>
        <taxon>Betaproteobacteria</taxon>
        <taxon>Burkholderiales</taxon>
        <taxon>Alcaligenaceae</taxon>
        <taxon>Achromobacter</taxon>
    </lineage>
</organism>
<evidence type="ECO:0000313" key="3">
    <source>
        <dbReference type="Proteomes" id="UP000494269"/>
    </source>
</evidence>
<keyword evidence="3" id="KW-1185">Reference proteome</keyword>
<dbReference type="Proteomes" id="UP000494269">
    <property type="component" value="Unassembled WGS sequence"/>
</dbReference>
<dbReference type="RefSeq" id="WP_175168770.1">
    <property type="nucleotide sequence ID" value="NZ_CADIJQ010000001.1"/>
</dbReference>
<sequence length="281" mass="31014">MSASVVVLGGPDSGKSNYIARLWTALREKKGELVEAVQPTDIDFVLEAAEHLFQGQFIHRSEQTEDRRDFEVTVGSRSNGKQAKIVVPDVSGELWWRAVTDLDVSPDLIEDMRAGSGALLFLREGSDQNVQPLDWITAKKYLSKLKVADDKGAPTQVMLCELIRFLELTLARRPDGAKPRLAVVVSAWDLVGADVFERGPMCYLEEEYPMLAGRLDDVSTLDVQVFGLSVVGGNLDEPSFKKNFLEKGIDGHGWVAIRATETGTWTKDPDLTKPVAWAIGL</sequence>
<feature type="domain" description="Double-GTPase 1" evidence="1">
    <location>
        <begin position="6"/>
        <end position="278"/>
    </location>
</feature>
<dbReference type="InterPro" id="IPR045530">
    <property type="entry name" value="DO-GTPase1"/>
</dbReference>
<name>A0A6S6Z8P5_9BURK</name>
<gene>
    <name evidence="2" type="ORF">LMG3441_00662</name>
</gene>
<proteinExistence type="predicted"/>
<dbReference type="Pfam" id="PF19975">
    <property type="entry name" value="DO-GTPase1"/>
    <property type="match status" value="1"/>
</dbReference>
<dbReference type="AlphaFoldDB" id="A0A6S6Z8P5"/>
<protein>
    <recommendedName>
        <fullName evidence="1">Double-GTPase 1 domain-containing protein</fullName>
    </recommendedName>
</protein>